<sequence length="227" mass="26422">MKITHLYHSGFLVELEHCLLLFDHYKGTLPPLPAEKPLYVLVSHLHYDHYDPSIWELDSRHKTVYYLLDEGIHPPAGHEVLLVKPHQHYSWHGLELDTLKSTDEGCAFVVTVEGITFYHAGDLNWWHWEGEPDAFNIAQKADYQAELARIAGRPINVAFVPLDPRQEDSASWGMAEFLRQCPDCKHIFPMHYQDNRDAMLAYLNLPVFDPVRERIHTQEQWDSKTSL</sequence>
<dbReference type="EMBL" id="JAHLFP010000044">
    <property type="protein sequence ID" value="MBU3806308.1"/>
    <property type="molecule type" value="Genomic_DNA"/>
</dbReference>
<dbReference type="PANTHER" id="PTHR42967">
    <property type="entry name" value="METAL DEPENDENT HYDROLASE"/>
    <property type="match status" value="1"/>
</dbReference>
<dbReference type="SUPFAM" id="SSF56281">
    <property type="entry name" value="Metallo-hydrolase/oxidoreductase"/>
    <property type="match status" value="1"/>
</dbReference>
<evidence type="ECO:0000313" key="1">
    <source>
        <dbReference type="EMBL" id="MBU3806308.1"/>
    </source>
</evidence>
<reference evidence="1" key="2">
    <citation type="submission" date="2021-04" db="EMBL/GenBank/DDBJ databases">
        <authorList>
            <person name="Gilroy R."/>
        </authorList>
    </citation>
    <scope>NUCLEOTIDE SEQUENCE</scope>
    <source>
        <strain evidence="1">B5_2728</strain>
    </source>
</reference>
<gene>
    <name evidence="1" type="ORF">H9882_05385</name>
</gene>
<reference evidence="1" key="1">
    <citation type="journal article" date="2021" name="PeerJ">
        <title>Extensive microbial diversity within the chicken gut microbiome revealed by metagenomics and culture.</title>
        <authorList>
            <person name="Gilroy R."/>
            <person name="Ravi A."/>
            <person name="Getino M."/>
            <person name="Pursley I."/>
            <person name="Horton D.L."/>
            <person name="Alikhan N.F."/>
            <person name="Baker D."/>
            <person name="Gharbi K."/>
            <person name="Hall N."/>
            <person name="Watson M."/>
            <person name="Adriaenssens E.M."/>
            <person name="Foster-Nyarko E."/>
            <person name="Jarju S."/>
            <person name="Secka A."/>
            <person name="Antonio M."/>
            <person name="Oren A."/>
            <person name="Chaudhuri R.R."/>
            <person name="La Ragione R."/>
            <person name="Hildebrand F."/>
            <person name="Pallen M.J."/>
        </authorList>
    </citation>
    <scope>NUCLEOTIDE SEQUENCE</scope>
    <source>
        <strain evidence="1">B5_2728</strain>
    </source>
</reference>
<dbReference type="Gene3D" id="3.60.15.10">
    <property type="entry name" value="Ribonuclease Z/Hydroxyacylglutathione hydrolase-like"/>
    <property type="match status" value="1"/>
</dbReference>
<evidence type="ECO:0000313" key="2">
    <source>
        <dbReference type="Proteomes" id="UP000713596"/>
    </source>
</evidence>
<organism evidence="1 2">
    <name type="scientific">Candidatus Allofournierella pullistercoris</name>
    <dbReference type="NCBI Taxonomy" id="2838597"/>
    <lineage>
        <taxon>Bacteria</taxon>
        <taxon>Bacillati</taxon>
        <taxon>Bacillota</taxon>
        <taxon>Clostridia</taxon>
        <taxon>Eubacteriales</taxon>
        <taxon>Oscillospiraceae</taxon>
        <taxon>Allofournierella</taxon>
    </lineage>
</organism>
<dbReference type="PANTHER" id="PTHR42967:SF1">
    <property type="entry name" value="MBL FOLD METALLO-HYDROLASE"/>
    <property type="match status" value="1"/>
</dbReference>
<proteinExistence type="predicted"/>
<dbReference type="AlphaFoldDB" id="A0A948T2M4"/>
<name>A0A948T2M4_9FIRM</name>
<dbReference type="Pfam" id="PF13483">
    <property type="entry name" value="Lactamase_B_3"/>
    <property type="match status" value="1"/>
</dbReference>
<dbReference type="Proteomes" id="UP000713596">
    <property type="component" value="Unassembled WGS sequence"/>
</dbReference>
<accession>A0A948T2M4</accession>
<dbReference type="InterPro" id="IPR036866">
    <property type="entry name" value="RibonucZ/Hydroxyglut_hydro"/>
</dbReference>
<comment type="caution">
    <text evidence="1">The sequence shown here is derived from an EMBL/GenBank/DDBJ whole genome shotgun (WGS) entry which is preliminary data.</text>
</comment>
<protein>
    <submittedName>
        <fullName evidence="1">MBL fold metallo-hydrolase</fullName>
    </submittedName>
</protein>